<comment type="caution">
    <text evidence="6">The sequence shown here is derived from an EMBL/GenBank/DDBJ whole genome shotgun (WGS) entry which is preliminary data.</text>
</comment>
<feature type="domain" description="HTH tetR-type" evidence="5">
    <location>
        <begin position="9"/>
        <end position="69"/>
    </location>
</feature>
<reference evidence="6 7" key="1">
    <citation type="submission" date="2024-10" db="EMBL/GenBank/DDBJ databases">
        <title>The Natural Products Discovery Center: Release of the First 8490 Sequenced Strains for Exploring Actinobacteria Biosynthetic Diversity.</title>
        <authorList>
            <person name="Kalkreuter E."/>
            <person name="Kautsar S.A."/>
            <person name="Yang D."/>
            <person name="Bader C.D."/>
            <person name="Teijaro C.N."/>
            <person name="Fluegel L."/>
            <person name="Davis C.M."/>
            <person name="Simpson J.R."/>
            <person name="Lauterbach L."/>
            <person name="Steele A.D."/>
            <person name="Gui C."/>
            <person name="Meng S."/>
            <person name="Li G."/>
            <person name="Viehrig K."/>
            <person name="Ye F."/>
            <person name="Su P."/>
            <person name="Kiefer A.F."/>
            <person name="Nichols A."/>
            <person name="Cepeda A.J."/>
            <person name="Yan W."/>
            <person name="Fan B."/>
            <person name="Jiang Y."/>
            <person name="Adhikari A."/>
            <person name="Zheng C.-J."/>
            <person name="Schuster L."/>
            <person name="Cowan T.M."/>
            <person name="Smanski M.J."/>
            <person name="Chevrette M.G."/>
            <person name="De Carvalho L.P.S."/>
            <person name="Shen B."/>
        </authorList>
    </citation>
    <scope>NUCLEOTIDE SEQUENCE [LARGE SCALE GENOMIC DNA]</scope>
    <source>
        <strain evidence="6 7">NPDC019626</strain>
    </source>
</reference>
<dbReference type="Gene3D" id="1.10.357.10">
    <property type="entry name" value="Tetracycline Repressor, domain 2"/>
    <property type="match status" value="1"/>
</dbReference>
<keyword evidence="2 4" id="KW-0238">DNA-binding</keyword>
<evidence type="ECO:0000256" key="2">
    <source>
        <dbReference type="ARBA" id="ARBA00023125"/>
    </source>
</evidence>
<keyword evidence="3" id="KW-0804">Transcription</keyword>
<dbReference type="InterPro" id="IPR009057">
    <property type="entry name" value="Homeodomain-like_sf"/>
</dbReference>
<organism evidence="6 7">
    <name type="scientific">Nocardia beijingensis</name>
    <dbReference type="NCBI Taxonomy" id="95162"/>
    <lineage>
        <taxon>Bacteria</taxon>
        <taxon>Bacillati</taxon>
        <taxon>Actinomycetota</taxon>
        <taxon>Actinomycetes</taxon>
        <taxon>Mycobacteriales</taxon>
        <taxon>Nocardiaceae</taxon>
        <taxon>Nocardia</taxon>
    </lineage>
</organism>
<dbReference type="InterPro" id="IPR036271">
    <property type="entry name" value="Tet_transcr_reg_TetR-rel_C_sf"/>
</dbReference>
<dbReference type="InterPro" id="IPR001647">
    <property type="entry name" value="HTH_TetR"/>
</dbReference>
<sequence>MGSKRRAAADTREHILAVARELFYQHGIRATGVDRVAAEANVAPPTLYRLFGSKDDLVAAYLEREDHRYREWFRAAAAGNGPRERILALFDALAEQVRPESCRGCPFLIALGELPDHDALGHRNAVTMKRWVRAQFGALTGELAATTPIGDPQALADHLMLIMEGVYATTQAFGPTGPAAQAHLLVETLLPHEQASPRDAGGRHRTPVGA</sequence>
<dbReference type="PANTHER" id="PTHR47506">
    <property type="entry name" value="TRANSCRIPTIONAL REGULATORY PROTEIN"/>
    <property type="match status" value="1"/>
</dbReference>
<dbReference type="EMBL" id="JBIRXV010000001">
    <property type="protein sequence ID" value="MFI2319054.1"/>
    <property type="molecule type" value="Genomic_DNA"/>
</dbReference>
<dbReference type="PANTHER" id="PTHR47506:SF1">
    <property type="entry name" value="HTH-TYPE TRANSCRIPTIONAL REGULATOR YJDC"/>
    <property type="match status" value="1"/>
</dbReference>
<dbReference type="Pfam" id="PF00440">
    <property type="entry name" value="TetR_N"/>
    <property type="match status" value="1"/>
</dbReference>
<dbReference type="Proteomes" id="UP001611450">
    <property type="component" value="Unassembled WGS sequence"/>
</dbReference>
<gene>
    <name evidence="6" type="ORF">ACH47G_01075</name>
</gene>
<dbReference type="PROSITE" id="PS50977">
    <property type="entry name" value="HTH_TETR_2"/>
    <property type="match status" value="1"/>
</dbReference>
<evidence type="ECO:0000256" key="3">
    <source>
        <dbReference type="ARBA" id="ARBA00023163"/>
    </source>
</evidence>
<proteinExistence type="predicted"/>
<dbReference type="PRINTS" id="PR00455">
    <property type="entry name" value="HTHTETR"/>
</dbReference>
<keyword evidence="7" id="KW-1185">Reference proteome</keyword>
<dbReference type="RefSeq" id="WP_396946071.1">
    <property type="nucleotide sequence ID" value="NZ_JBIRXV010000001.1"/>
</dbReference>
<feature type="DNA-binding region" description="H-T-H motif" evidence="4">
    <location>
        <begin position="32"/>
        <end position="51"/>
    </location>
</feature>
<evidence type="ECO:0000256" key="1">
    <source>
        <dbReference type="ARBA" id="ARBA00023015"/>
    </source>
</evidence>
<evidence type="ECO:0000256" key="4">
    <source>
        <dbReference type="PROSITE-ProRule" id="PRU00335"/>
    </source>
</evidence>
<keyword evidence="1" id="KW-0805">Transcription regulation</keyword>
<evidence type="ECO:0000313" key="6">
    <source>
        <dbReference type="EMBL" id="MFI2319054.1"/>
    </source>
</evidence>
<dbReference type="SUPFAM" id="SSF48498">
    <property type="entry name" value="Tetracyclin repressor-like, C-terminal domain"/>
    <property type="match status" value="1"/>
</dbReference>
<evidence type="ECO:0000259" key="5">
    <source>
        <dbReference type="PROSITE" id="PS50977"/>
    </source>
</evidence>
<evidence type="ECO:0000313" key="7">
    <source>
        <dbReference type="Proteomes" id="UP001611450"/>
    </source>
</evidence>
<accession>A0ABW7W7Z7</accession>
<protein>
    <submittedName>
        <fullName evidence="6">TetR/AcrR family transcriptional regulator</fullName>
    </submittedName>
</protein>
<dbReference type="SUPFAM" id="SSF46689">
    <property type="entry name" value="Homeodomain-like"/>
    <property type="match status" value="1"/>
</dbReference>
<name>A0ABW7W7Z7_9NOCA</name>